<evidence type="ECO:0000313" key="3">
    <source>
        <dbReference type="EMBL" id="CAB5240128.1"/>
    </source>
</evidence>
<dbReference type="AlphaFoldDB" id="A0A6J6ZXR9"/>
<keyword evidence="1" id="KW-0812">Transmembrane</keyword>
<evidence type="ECO:0000256" key="1">
    <source>
        <dbReference type="SAM" id="Phobius"/>
    </source>
</evidence>
<protein>
    <submittedName>
        <fullName evidence="2">Unannotated protein</fullName>
    </submittedName>
</protein>
<reference evidence="2" key="1">
    <citation type="submission" date="2020-05" db="EMBL/GenBank/DDBJ databases">
        <authorList>
            <person name="Chiriac C."/>
            <person name="Salcher M."/>
            <person name="Ghai R."/>
            <person name="Kavagutti S V."/>
        </authorList>
    </citation>
    <scope>NUCLEOTIDE SEQUENCE</scope>
</reference>
<sequence length="61" mass="6490">MYLILSAVEDGTVAGPGLRAIETVITFLIIPVVMFIVIAGLSWVGSRPRTAKTQTSITSIN</sequence>
<keyword evidence="1" id="KW-0472">Membrane</keyword>
<proteinExistence type="predicted"/>
<organism evidence="2">
    <name type="scientific">freshwater metagenome</name>
    <dbReference type="NCBI Taxonomy" id="449393"/>
    <lineage>
        <taxon>unclassified sequences</taxon>
        <taxon>metagenomes</taxon>
        <taxon>ecological metagenomes</taxon>
    </lineage>
</organism>
<keyword evidence="1" id="KW-1133">Transmembrane helix</keyword>
<accession>A0A6J6ZXR9</accession>
<feature type="transmembrane region" description="Helical" evidence="1">
    <location>
        <begin position="20"/>
        <end position="44"/>
    </location>
</feature>
<gene>
    <name evidence="2" type="ORF">UFOPK3181_00492</name>
    <name evidence="3" type="ORF">UFOPK3520_00535</name>
</gene>
<dbReference type="EMBL" id="CAFABG010000024">
    <property type="protein sequence ID" value="CAB4825403.1"/>
    <property type="molecule type" value="Genomic_DNA"/>
</dbReference>
<dbReference type="EMBL" id="CAFBSF010000027">
    <property type="protein sequence ID" value="CAB5240128.1"/>
    <property type="molecule type" value="Genomic_DNA"/>
</dbReference>
<name>A0A6J6ZXR9_9ZZZZ</name>
<evidence type="ECO:0000313" key="2">
    <source>
        <dbReference type="EMBL" id="CAB4825403.1"/>
    </source>
</evidence>